<name>A0A0C9V7I2_SPHS4</name>
<evidence type="ECO:0000313" key="1">
    <source>
        <dbReference type="EMBL" id="KIJ33365.1"/>
    </source>
</evidence>
<protein>
    <submittedName>
        <fullName evidence="1">Unplaced genomic scaffold SPHSTscaffold_138, whole genome shotgun sequence</fullName>
    </submittedName>
</protein>
<gene>
    <name evidence="1" type="ORF">M422DRAFT_264615</name>
</gene>
<organism evidence="1 2">
    <name type="scientific">Sphaerobolus stellatus (strain SS14)</name>
    <dbReference type="NCBI Taxonomy" id="990650"/>
    <lineage>
        <taxon>Eukaryota</taxon>
        <taxon>Fungi</taxon>
        <taxon>Dikarya</taxon>
        <taxon>Basidiomycota</taxon>
        <taxon>Agaricomycotina</taxon>
        <taxon>Agaricomycetes</taxon>
        <taxon>Phallomycetidae</taxon>
        <taxon>Geastrales</taxon>
        <taxon>Sphaerobolaceae</taxon>
        <taxon>Sphaerobolus</taxon>
    </lineage>
</organism>
<dbReference type="EMBL" id="KN837213">
    <property type="protein sequence ID" value="KIJ33365.1"/>
    <property type="molecule type" value="Genomic_DNA"/>
</dbReference>
<proteinExistence type="predicted"/>
<evidence type="ECO:0000313" key="2">
    <source>
        <dbReference type="Proteomes" id="UP000054279"/>
    </source>
</evidence>
<sequence length="209" mass="24095">MGILPEVRRLELSSPYAASFAALSSIIPRDIALRLEHLQGVMVTDACIPMLRNMNKLRTLSCCIRVCWPKIQPCLDALVRIQVLEFLEVPKWKKIWPVLAKHRRGISWKIVEVLRSPTIFIPDSKHRLMSMRAKKANNAQRAQKIASILFELKFLQHLVLRKNGLIGTVMLEIGRDQFGKFRKCLDDKEVKRRMLQILYPNGSELDGKL</sequence>
<dbReference type="AlphaFoldDB" id="A0A0C9V7I2"/>
<reference evidence="1 2" key="1">
    <citation type="submission" date="2014-06" db="EMBL/GenBank/DDBJ databases">
        <title>Evolutionary Origins and Diversification of the Mycorrhizal Mutualists.</title>
        <authorList>
            <consortium name="DOE Joint Genome Institute"/>
            <consortium name="Mycorrhizal Genomics Consortium"/>
            <person name="Kohler A."/>
            <person name="Kuo A."/>
            <person name="Nagy L.G."/>
            <person name="Floudas D."/>
            <person name="Copeland A."/>
            <person name="Barry K.W."/>
            <person name="Cichocki N."/>
            <person name="Veneault-Fourrey C."/>
            <person name="LaButti K."/>
            <person name="Lindquist E.A."/>
            <person name="Lipzen A."/>
            <person name="Lundell T."/>
            <person name="Morin E."/>
            <person name="Murat C."/>
            <person name="Riley R."/>
            <person name="Ohm R."/>
            <person name="Sun H."/>
            <person name="Tunlid A."/>
            <person name="Henrissat B."/>
            <person name="Grigoriev I.V."/>
            <person name="Hibbett D.S."/>
            <person name="Martin F."/>
        </authorList>
    </citation>
    <scope>NUCLEOTIDE SEQUENCE [LARGE SCALE GENOMIC DNA]</scope>
    <source>
        <strain evidence="1 2">SS14</strain>
    </source>
</reference>
<keyword evidence="2" id="KW-1185">Reference proteome</keyword>
<dbReference type="HOGENOM" id="CLU_1316141_0_0_1"/>
<dbReference type="Proteomes" id="UP000054279">
    <property type="component" value="Unassembled WGS sequence"/>
</dbReference>
<accession>A0A0C9V7I2</accession>